<dbReference type="Pfam" id="PF08220">
    <property type="entry name" value="HTH_DeoR"/>
    <property type="match status" value="1"/>
</dbReference>
<comment type="caution">
    <text evidence="5">The sequence shown here is derived from an EMBL/GenBank/DDBJ whole genome shotgun (WGS) entry which is preliminary data.</text>
</comment>
<gene>
    <name evidence="5" type="ORF">NK125_05335</name>
</gene>
<dbReference type="InterPro" id="IPR014036">
    <property type="entry name" value="DeoR-like_C"/>
</dbReference>
<organism evidence="5 6">
    <name type="scientific">Aequitasia blattaphilus</name>
    <dbReference type="NCBI Taxonomy" id="2949332"/>
    <lineage>
        <taxon>Bacteria</taxon>
        <taxon>Bacillati</taxon>
        <taxon>Bacillota</taxon>
        <taxon>Clostridia</taxon>
        <taxon>Lachnospirales</taxon>
        <taxon>Lachnospiraceae</taxon>
        <taxon>Aequitasia</taxon>
    </lineage>
</organism>
<dbReference type="SMART" id="SM00420">
    <property type="entry name" value="HTH_DEOR"/>
    <property type="match status" value="1"/>
</dbReference>
<dbReference type="Gene3D" id="1.10.10.10">
    <property type="entry name" value="Winged helix-like DNA-binding domain superfamily/Winged helix DNA-binding domain"/>
    <property type="match status" value="1"/>
</dbReference>
<keyword evidence="3" id="KW-0804">Transcription</keyword>
<dbReference type="Pfam" id="PF00455">
    <property type="entry name" value="DeoRC"/>
    <property type="match status" value="1"/>
</dbReference>
<evidence type="ECO:0000259" key="4">
    <source>
        <dbReference type="PROSITE" id="PS51000"/>
    </source>
</evidence>
<dbReference type="SUPFAM" id="SSF100950">
    <property type="entry name" value="NagB/RpiA/CoA transferase-like"/>
    <property type="match status" value="1"/>
</dbReference>
<dbReference type="PANTHER" id="PTHR30363">
    <property type="entry name" value="HTH-TYPE TRANSCRIPTIONAL REGULATOR SRLR-RELATED"/>
    <property type="match status" value="1"/>
</dbReference>
<evidence type="ECO:0000313" key="5">
    <source>
        <dbReference type="EMBL" id="MCP1101837.1"/>
    </source>
</evidence>
<dbReference type="Gene3D" id="3.40.50.1360">
    <property type="match status" value="1"/>
</dbReference>
<evidence type="ECO:0000256" key="3">
    <source>
        <dbReference type="ARBA" id="ARBA00023163"/>
    </source>
</evidence>
<dbReference type="InterPro" id="IPR001034">
    <property type="entry name" value="DeoR_HTH"/>
</dbReference>
<dbReference type="PANTHER" id="PTHR30363:SF56">
    <property type="entry name" value="TRANSCRIPTIONAL REGULATOR, DEOR FAMILY"/>
    <property type="match status" value="1"/>
</dbReference>
<dbReference type="InterPro" id="IPR036388">
    <property type="entry name" value="WH-like_DNA-bd_sf"/>
</dbReference>
<keyword evidence="1" id="KW-0805">Transcription regulation</keyword>
<dbReference type="RefSeq" id="WP_262065622.1">
    <property type="nucleotide sequence ID" value="NZ_JAMXOD010000005.1"/>
</dbReference>
<dbReference type="InterPro" id="IPR037171">
    <property type="entry name" value="NagB/RpiA_transferase-like"/>
</dbReference>
<dbReference type="GO" id="GO:0003677">
    <property type="term" value="F:DNA binding"/>
    <property type="evidence" value="ECO:0007669"/>
    <property type="project" value="UniProtKB-KW"/>
</dbReference>
<evidence type="ECO:0000256" key="2">
    <source>
        <dbReference type="ARBA" id="ARBA00023125"/>
    </source>
</evidence>
<dbReference type="InterPro" id="IPR036390">
    <property type="entry name" value="WH_DNA-bd_sf"/>
</dbReference>
<sequence length="249" mass="27394">MLTEKRWNLILHHLNERGSITVTELTELLGASESTIRRDLNTLDKDGKLNKVFGGAVVRETSHTTYEPSFSQKIDANQKEKKLIAKYAAGLIAPEDFVYIDAGTSTAYMIPYITENRATFITNGIQHAQTLAKSGLKVILIGGELKDTTEAVVGSQALANVQEYHFTKAFMGTNGVTKKEGFTTPDFNEASVKKVAMIQARDSYILCDHTKFGIISSVTFSPFGDAFIITDQDPSGQYKGCKNIITVKN</sequence>
<dbReference type="PROSITE" id="PS51000">
    <property type="entry name" value="HTH_DEOR_2"/>
    <property type="match status" value="1"/>
</dbReference>
<name>A0ABT1EA38_9FIRM</name>
<proteinExistence type="predicted"/>
<evidence type="ECO:0000256" key="1">
    <source>
        <dbReference type="ARBA" id="ARBA00023015"/>
    </source>
</evidence>
<dbReference type="Proteomes" id="UP001523566">
    <property type="component" value="Unassembled WGS sequence"/>
</dbReference>
<feature type="domain" description="HTH deoR-type" evidence="4">
    <location>
        <begin position="3"/>
        <end position="58"/>
    </location>
</feature>
<dbReference type="InterPro" id="IPR050313">
    <property type="entry name" value="Carb_Metab_HTH_regulators"/>
</dbReference>
<keyword evidence="6" id="KW-1185">Reference proteome</keyword>
<dbReference type="SMART" id="SM01134">
    <property type="entry name" value="DeoRC"/>
    <property type="match status" value="1"/>
</dbReference>
<dbReference type="SUPFAM" id="SSF46785">
    <property type="entry name" value="Winged helix' DNA-binding domain"/>
    <property type="match status" value="1"/>
</dbReference>
<dbReference type="EMBL" id="JAMZFW010000005">
    <property type="protein sequence ID" value="MCP1101837.1"/>
    <property type="molecule type" value="Genomic_DNA"/>
</dbReference>
<reference evidence="5 6" key="1">
    <citation type="journal article" date="2022" name="Genome Biol. Evol.">
        <title>Host diet, physiology and behaviors set the stage for Lachnospiraceae cladogenesis.</title>
        <authorList>
            <person name="Vera-Ponce De Leon A."/>
            <person name="Schneider M."/>
            <person name="Jahnes B.C."/>
            <person name="Sadowski V."/>
            <person name="Camuy-Velez L.A."/>
            <person name="Duan J."/>
            <person name="Sabree Z.L."/>
        </authorList>
    </citation>
    <scope>NUCLEOTIDE SEQUENCE [LARGE SCALE GENOMIC DNA]</scope>
    <source>
        <strain evidence="5 6">PAL113</strain>
    </source>
</reference>
<dbReference type="PRINTS" id="PR00037">
    <property type="entry name" value="HTHLACR"/>
</dbReference>
<accession>A0ABT1EA38</accession>
<protein>
    <submittedName>
        <fullName evidence="5">DeoR/GlpR family DNA-binding transcription regulator</fullName>
    </submittedName>
</protein>
<dbReference type="InterPro" id="IPR018356">
    <property type="entry name" value="Tscrpt_reg_HTH_DeoR_CS"/>
</dbReference>
<dbReference type="PROSITE" id="PS00894">
    <property type="entry name" value="HTH_DEOR_1"/>
    <property type="match status" value="1"/>
</dbReference>
<evidence type="ECO:0000313" key="6">
    <source>
        <dbReference type="Proteomes" id="UP001523566"/>
    </source>
</evidence>
<keyword evidence="2 5" id="KW-0238">DNA-binding</keyword>